<dbReference type="Proteomes" id="UP000007148">
    <property type="component" value="Unassembled WGS sequence"/>
</dbReference>
<dbReference type="Pfam" id="PF23798">
    <property type="entry name" value="Beta-prop_SPT8"/>
    <property type="match status" value="2"/>
</dbReference>
<evidence type="ECO:0000313" key="6">
    <source>
        <dbReference type="Proteomes" id="UP000007148"/>
    </source>
</evidence>
<keyword evidence="6" id="KW-1185">Reference proteome</keyword>
<name>G4U315_SERID</name>
<feature type="compositionally biased region" description="Acidic residues" evidence="3">
    <location>
        <begin position="1"/>
        <end position="73"/>
    </location>
</feature>
<dbReference type="InterPro" id="IPR001680">
    <property type="entry name" value="WD40_rpt"/>
</dbReference>
<dbReference type="PANTHER" id="PTHR19848:SF8">
    <property type="entry name" value="F-BOX AND WD REPEAT DOMAIN CONTAINING 7"/>
    <property type="match status" value="1"/>
</dbReference>
<feature type="domain" description="Transcription factor spt8 beta-propeller" evidence="4">
    <location>
        <begin position="126"/>
        <end position="324"/>
    </location>
</feature>
<dbReference type="InterPro" id="IPR036322">
    <property type="entry name" value="WD40_repeat_dom_sf"/>
</dbReference>
<evidence type="ECO:0000256" key="2">
    <source>
        <dbReference type="ARBA" id="ARBA00022737"/>
    </source>
</evidence>
<comment type="caution">
    <text evidence="5">The sequence shown here is derived from an EMBL/GenBank/DDBJ whole genome shotgun (WGS) entry which is preliminary data.</text>
</comment>
<reference evidence="5 6" key="1">
    <citation type="journal article" date="2011" name="PLoS Pathog.">
        <title>Endophytic Life Strategies Decoded by Genome and Transcriptome Analyses of the Mutualistic Root Symbiont Piriformospora indica.</title>
        <authorList>
            <person name="Zuccaro A."/>
            <person name="Lahrmann U."/>
            <person name="Guldener U."/>
            <person name="Langen G."/>
            <person name="Pfiffi S."/>
            <person name="Biedenkopf D."/>
            <person name="Wong P."/>
            <person name="Samans B."/>
            <person name="Grimm C."/>
            <person name="Basiewicz M."/>
            <person name="Murat C."/>
            <person name="Martin F."/>
            <person name="Kogel K.H."/>
        </authorList>
    </citation>
    <scope>NUCLEOTIDE SEQUENCE [LARGE SCALE GENOMIC DNA]</scope>
    <source>
        <strain evidence="5 6">DSM 11827</strain>
    </source>
</reference>
<accession>G4U315</accession>
<evidence type="ECO:0000256" key="3">
    <source>
        <dbReference type="SAM" id="MobiDB-lite"/>
    </source>
</evidence>
<dbReference type="InterPro" id="IPR015943">
    <property type="entry name" value="WD40/YVTN_repeat-like_dom_sf"/>
</dbReference>
<keyword evidence="2" id="KW-0677">Repeat</keyword>
<keyword evidence="1" id="KW-0853">WD repeat</keyword>
<dbReference type="HOGENOM" id="CLU_010934_1_1_1"/>
<dbReference type="AlphaFoldDB" id="G4U315"/>
<dbReference type="PANTHER" id="PTHR19848">
    <property type="entry name" value="WD40 REPEAT PROTEIN"/>
    <property type="match status" value="1"/>
</dbReference>
<dbReference type="OMA" id="WDRRQPN"/>
<dbReference type="SUPFAM" id="SSF50978">
    <property type="entry name" value="WD40 repeat-like"/>
    <property type="match status" value="1"/>
</dbReference>
<dbReference type="FunCoup" id="G4U315">
    <property type="interactions" value="38"/>
</dbReference>
<dbReference type="OrthoDB" id="10260946at2759"/>
<gene>
    <name evidence="5" type="ORF">PIIN_00700</name>
</gene>
<protein>
    <recommendedName>
        <fullName evidence="4">Transcription factor spt8 beta-propeller domain-containing protein</fullName>
    </recommendedName>
</protein>
<dbReference type="InterPro" id="IPR057544">
    <property type="entry name" value="Beta-prop_SPT8"/>
</dbReference>
<evidence type="ECO:0000259" key="4">
    <source>
        <dbReference type="Pfam" id="PF23798"/>
    </source>
</evidence>
<feature type="region of interest" description="Disordered" evidence="3">
    <location>
        <begin position="331"/>
        <end position="400"/>
    </location>
</feature>
<dbReference type="STRING" id="1109443.G4U315"/>
<feature type="compositionally biased region" description="Polar residues" evidence="3">
    <location>
        <begin position="378"/>
        <end position="395"/>
    </location>
</feature>
<feature type="region of interest" description="Disordered" evidence="3">
    <location>
        <begin position="1"/>
        <end position="124"/>
    </location>
</feature>
<proteinExistence type="predicted"/>
<dbReference type="EMBL" id="CAFZ01001878">
    <property type="protein sequence ID" value="CCA77986.1"/>
    <property type="molecule type" value="Genomic_DNA"/>
</dbReference>
<dbReference type="eggNOG" id="ENOG502QS8F">
    <property type="taxonomic scope" value="Eukaryota"/>
</dbReference>
<feature type="domain" description="Transcription factor spt8 beta-propeller" evidence="4">
    <location>
        <begin position="438"/>
        <end position="611"/>
    </location>
</feature>
<evidence type="ECO:0000256" key="1">
    <source>
        <dbReference type="ARBA" id="ARBA00022574"/>
    </source>
</evidence>
<dbReference type="SMART" id="SM00320">
    <property type="entry name" value="WD40"/>
    <property type="match status" value="6"/>
</dbReference>
<organism evidence="5 6">
    <name type="scientific">Serendipita indica (strain DSM 11827)</name>
    <name type="common">Root endophyte fungus</name>
    <name type="synonym">Piriformospora indica</name>
    <dbReference type="NCBI Taxonomy" id="1109443"/>
    <lineage>
        <taxon>Eukaryota</taxon>
        <taxon>Fungi</taxon>
        <taxon>Dikarya</taxon>
        <taxon>Basidiomycota</taxon>
        <taxon>Agaricomycotina</taxon>
        <taxon>Agaricomycetes</taxon>
        <taxon>Sebacinales</taxon>
        <taxon>Serendipitaceae</taxon>
        <taxon>Serendipita</taxon>
    </lineage>
</organism>
<dbReference type="InParanoid" id="G4U315"/>
<sequence length="615" mass="66954">MSDEEEEFEAEAEDIVEYDQADAEEEDDGMEEEDAEGEDEEESENDQDDSDGGESDDGSEEESGDDAMDEDETQGVNPPLTKSPTQLKSAMPKSRDSSTQPQERSMSPASIRRESLRIPPPQSRSYSIEPICAIPHPSPTNALAASLCMTHLLTGSDDGFIRSYDVYSSVNGRTFLTAPQRSHCGLGDTVMRGGILRCWWPGTTEDRYNAGETSPVYSLACHSDALWALSGSASGEIYLYTVRHEPGKVHHIFPFHEAAVSALALSSDERFVFSGSHDGQALQLDLDHGAMTRRFGHPGAQITALGLRPYYPFTLPESNIVVASPVPMEEEKPVVSEPAGESAPVEDVSREEPQGMTPTETDNKSEALDPLFDDMEGNTASVQPSPKSSQATSGNALGLAMPTRSRTGSTAWVAPQASPAIKHGVGLLDPVKYNDFSNDLLMTATFGGSIFLWDRRTPQNVGRMENDRAPPWCISACWSATGNEIIAGRRNATVDVFDVRQFGHSAGRTPRVLRTLVNPADSKTVTCVTAFPDGKHMVCASEDNIRLWNVLDAPSDGWKKKGLPPFRVIPGHHGGLVSQILIDIRSQFMVTASSARQWFGQSTKTVLIHDIRPVL</sequence>
<dbReference type="Gene3D" id="2.130.10.10">
    <property type="entry name" value="YVTN repeat-like/Quinoprotein amine dehydrogenase"/>
    <property type="match status" value="2"/>
</dbReference>
<evidence type="ECO:0000313" key="5">
    <source>
        <dbReference type="EMBL" id="CCA77986.1"/>
    </source>
</evidence>
<feature type="compositionally biased region" description="Polar residues" evidence="3">
    <location>
        <begin position="97"/>
        <end position="108"/>
    </location>
</feature>
<feature type="compositionally biased region" description="Polar residues" evidence="3">
    <location>
        <begin position="74"/>
        <end position="88"/>
    </location>
</feature>